<evidence type="ECO:0000313" key="1">
    <source>
        <dbReference type="EMBL" id="WWQ62758.1"/>
    </source>
</evidence>
<sequence>MHDTNLDEVERPYDGCGKCLLGVRRLSRMKAATSSPERQREDILTAAGQPPAQARPHPAREVMRICEIGQDAIP</sequence>
<dbReference type="Proteomes" id="UP001432251">
    <property type="component" value="Chromosome"/>
</dbReference>
<name>A0ACD5AA49_9ACTN</name>
<proteinExistence type="predicted"/>
<dbReference type="EMBL" id="CP146022">
    <property type="protein sequence ID" value="WWQ62758.1"/>
    <property type="molecule type" value="Genomic_DNA"/>
</dbReference>
<accession>A0ACD5AA49</accession>
<keyword evidence="2" id="KW-1185">Reference proteome</keyword>
<protein>
    <submittedName>
        <fullName evidence="1">Uncharacterized protein</fullName>
    </submittedName>
</protein>
<evidence type="ECO:0000313" key="2">
    <source>
        <dbReference type="Proteomes" id="UP001432251"/>
    </source>
</evidence>
<organism evidence="1 2">
    <name type="scientific">Streptomyces citrinus</name>
    <dbReference type="NCBI Taxonomy" id="3118173"/>
    <lineage>
        <taxon>Bacteria</taxon>
        <taxon>Bacillati</taxon>
        <taxon>Actinomycetota</taxon>
        <taxon>Actinomycetes</taxon>
        <taxon>Kitasatosporales</taxon>
        <taxon>Streptomycetaceae</taxon>
        <taxon>Streptomyces</taxon>
    </lineage>
</organism>
<gene>
    <name evidence="1" type="ORF">V2W30_04920</name>
</gene>
<reference evidence="1" key="1">
    <citation type="journal article" date="2025" name="Int. J. Syst. Evol. Microbiol.">
        <title>Streptomyces citrinus sp. nov., with yellow diffusible pigment.</title>
        <authorList>
            <person name="He Y."/>
            <person name="Yang E."/>
            <person name="Xu J."/>
            <person name="Sun Y."/>
            <person name="Sun L."/>
        </authorList>
    </citation>
    <scope>NUCLEOTIDE SEQUENCE</scope>
    <source>
        <strain evidence="1">Q6</strain>
    </source>
</reference>